<proteinExistence type="predicted"/>
<name>S6D1B6_9EURY</name>
<protein>
    <submittedName>
        <fullName evidence="1">Uncharacterized protein</fullName>
    </submittedName>
</protein>
<keyword evidence="2" id="KW-1185">Reference proteome</keyword>
<sequence>MTFLVLFSLVLIPASALLAMLGCAVGTNVRRAVVPDEYNPPLF</sequence>
<dbReference type="HOGENOM" id="CLU_3227736_0_0_2"/>
<organism evidence="1 2">
    <name type="scientific">Halorhabdus tiamatea SARL4B</name>
    <dbReference type="NCBI Taxonomy" id="1033806"/>
    <lineage>
        <taxon>Archaea</taxon>
        <taxon>Methanobacteriati</taxon>
        <taxon>Methanobacteriota</taxon>
        <taxon>Stenosarchaea group</taxon>
        <taxon>Halobacteria</taxon>
        <taxon>Halobacteriales</taxon>
        <taxon>Haloarculaceae</taxon>
        <taxon>Halorhabdus</taxon>
    </lineage>
</organism>
<dbReference type="AlphaFoldDB" id="S6D1B6"/>
<reference evidence="1 2" key="1">
    <citation type="journal article" date="2014" name="Environ. Microbiol.">
        <title>Halorhabdus tiamatea: proteogenomics and glycosidase activity measurements identify the first cultivated euryarchaeon from a deep-sea anoxic brine lake as potential polysaccharide degrader.</title>
        <authorList>
            <person name="Werner J."/>
            <person name="Ferrer M."/>
            <person name="Michel G."/>
            <person name="Mann A.J."/>
            <person name="Huang S."/>
            <person name="Juarez S."/>
            <person name="Ciordia S."/>
            <person name="Albar J.P."/>
            <person name="Alcaide M."/>
            <person name="La Cono V."/>
            <person name="Yakimov M.M."/>
            <person name="Antunes A."/>
            <person name="Taborda M."/>
            <person name="Da Costa M.S."/>
            <person name="Amann R.I."/>
            <person name="Gloeckner F.O."/>
            <person name="Golyshina O.V."/>
            <person name="Golyshin P.N."/>
            <person name="Teeling H."/>
        </authorList>
    </citation>
    <scope>NUCLEOTIDE SEQUENCE [LARGE SCALE GENOMIC DNA]</scope>
    <source>
        <strain evidence="2">SARL4B</strain>
    </source>
</reference>
<accession>S6D1B6</accession>
<gene>
    <name evidence="1" type="ORF">HTIA_0149</name>
</gene>
<evidence type="ECO:0000313" key="2">
    <source>
        <dbReference type="Proteomes" id="UP000015381"/>
    </source>
</evidence>
<evidence type="ECO:0000313" key="1">
    <source>
        <dbReference type="EMBL" id="CCQ32300.1"/>
    </source>
</evidence>
<dbReference type="Proteomes" id="UP000015381">
    <property type="component" value="Chromosome I"/>
</dbReference>
<dbReference type="KEGG" id="hti:HTIA_0149"/>
<dbReference type="EMBL" id="HF571520">
    <property type="protein sequence ID" value="CCQ32300.1"/>
    <property type="molecule type" value="Genomic_DNA"/>
</dbReference>